<dbReference type="GO" id="GO:0004519">
    <property type="term" value="F:endonuclease activity"/>
    <property type="evidence" value="ECO:0007669"/>
    <property type="project" value="UniProtKB-KW"/>
</dbReference>
<protein>
    <submittedName>
        <fullName evidence="3">Phosphorothioated DNA-binding restriction endonuclease</fullName>
    </submittedName>
</protein>
<dbReference type="PIRSF" id="PIRSF030850">
    <property type="entry name" value="UCP030850"/>
    <property type="match status" value="1"/>
</dbReference>
<feature type="domain" description="ScoMcrA-like DNA sulfur-binding" evidence="2">
    <location>
        <begin position="6"/>
        <end position="150"/>
    </location>
</feature>
<dbReference type="RefSeq" id="WP_379928365.1">
    <property type="nucleotide sequence ID" value="NZ_JBHUMM010000007.1"/>
</dbReference>
<evidence type="ECO:0000259" key="2">
    <source>
        <dbReference type="Pfam" id="PF26340"/>
    </source>
</evidence>
<dbReference type="InterPro" id="IPR058813">
    <property type="entry name" value="DNA-SBD_ScoMcrA"/>
</dbReference>
<organism evidence="3 4">
    <name type="scientific">Marinicrinis sediminis</name>
    <dbReference type="NCBI Taxonomy" id="1652465"/>
    <lineage>
        <taxon>Bacteria</taxon>
        <taxon>Bacillati</taxon>
        <taxon>Bacillota</taxon>
        <taxon>Bacilli</taxon>
        <taxon>Bacillales</taxon>
        <taxon>Paenibacillaceae</taxon>
    </lineage>
</organism>
<dbReference type="Pfam" id="PF13391">
    <property type="entry name" value="HNH_2"/>
    <property type="match status" value="1"/>
</dbReference>
<dbReference type="InterPro" id="IPR011396">
    <property type="entry name" value="PT_DNA_restrict"/>
</dbReference>
<reference evidence="4" key="1">
    <citation type="journal article" date="2019" name="Int. J. Syst. Evol. Microbiol.">
        <title>The Global Catalogue of Microorganisms (GCM) 10K type strain sequencing project: providing services to taxonomists for standard genome sequencing and annotation.</title>
        <authorList>
            <consortium name="The Broad Institute Genomics Platform"/>
            <consortium name="The Broad Institute Genome Sequencing Center for Infectious Disease"/>
            <person name="Wu L."/>
            <person name="Ma J."/>
        </authorList>
    </citation>
    <scope>NUCLEOTIDE SEQUENCE [LARGE SCALE GENOMIC DNA]</scope>
    <source>
        <strain evidence="4">KCTC 33676</strain>
    </source>
</reference>
<dbReference type="GO" id="GO:0003677">
    <property type="term" value="F:DNA binding"/>
    <property type="evidence" value="ECO:0007669"/>
    <property type="project" value="UniProtKB-KW"/>
</dbReference>
<keyword evidence="3" id="KW-0238">DNA-binding</keyword>
<evidence type="ECO:0000313" key="3">
    <source>
        <dbReference type="EMBL" id="MFD2670943.1"/>
    </source>
</evidence>
<name>A0ABW5R7D2_9BACL</name>
<sequence length="292" mass="33997">MDKHEWLRRLSHLSIWKKHGQRAPHKPLFILYALGRFQRGENIVVSYEEAKGPLTQLLKEFGPPRRSYHPEEPFVRLATDGIWELSATVDRSSFTDKQLRNQGIKGQFTPEVEELLQQDPALISQSAIYILEDHFPESIHEDILQAVGLALHVHTYRKKARDPKFRERVLRAYAYSCAVCGFHVRLGHQLVGVEAAHIRWHQSGGPDREENGLALCSLHHKLFDRGVFTVTDQHRLWVSEEAHGTRGFEEWLLRYHGKAIMEPVRSEYAPGDLYLEWHVREVFRGNARRYEA</sequence>
<dbReference type="Pfam" id="PF26340">
    <property type="entry name" value="DNA-SBD_ScoMcrA"/>
    <property type="match status" value="1"/>
</dbReference>
<dbReference type="NCBIfam" id="NF045808">
    <property type="entry name" value="PT-DNA_restrict"/>
    <property type="match status" value="1"/>
</dbReference>
<evidence type="ECO:0000259" key="1">
    <source>
        <dbReference type="Pfam" id="PF13391"/>
    </source>
</evidence>
<dbReference type="Proteomes" id="UP001597497">
    <property type="component" value="Unassembled WGS sequence"/>
</dbReference>
<comment type="caution">
    <text evidence="3">The sequence shown here is derived from an EMBL/GenBank/DDBJ whole genome shotgun (WGS) entry which is preliminary data.</text>
</comment>
<proteinExistence type="predicted"/>
<keyword evidence="3" id="KW-0378">Hydrolase</keyword>
<keyword evidence="4" id="KW-1185">Reference proteome</keyword>
<keyword evidence="3" id="KW-0255">Endonuclease</keyword>
<dbReference type="InterPro" id="IPR003615">
    <property type="entry name" value="HNH_nuc"/>
</dbReference>
<keyword evidence="3" id="KW-0540">Nuclease</keyword>
<feature type="domain" description="HNH nuclease" evidence="1">
    <location>
        <begin position="177"/>
        <end position="230"/>
    </location>
</feature>
<evidence type="ECO:0000313" key="4">
    <source>
        <dbReference type="Proteomes" id="UP001597497"/>
    </source>
</evidence>
<accession>A0ABW5R7D2</accession>
<gene>
    <name evidence="3" type="ORF">ACFSUC_04885</name>
</gene>
<dbReference type="EMBL" id="JBHUMM010000007">
    <property type="protein sequence ID" value="MFD2670943.1"/>
    <property type="molecule type" value="Genomic_DNA"/>
</dbReference>